<keyword evidence="2" id="KW-1185">Reference proteome</keyword>
<proteinExistence type="predicted"/>
<gene>
    <name evidence="1" type="ORF">BV22DRAFT_1032115</name>
</gene>
<name>A0ACB8BPP6_9AGAM</name>
<protein>
    <submittedName>
        <fullName evidence="1">NAD(P)-binding protein</fullName>
    </submittedName>
</protein>
<evidence type="ECO:0000313" key="2">
    <source>
        <dbReference type="Proteomes" id="UP000790709"/>
    </source>
</evidence>
<reference evidence="1" key="1">
    <citation type="journal article" date="2021" name="New Phytol.">
        <title>Evolutionary innovations through gain and loss of genes in the ectomycorrhizal Boletales.</title>
        <authorList>
            <person name="Wu G."/>
            <person name="Miyauchi S."/>
            <person name="Morin E."/>
            <person name="Kuo A."/>
            <person name="Drula E."/>
            <person name="Varga T."/>
            <person name="Kohler A."/>
            <person name="Feng B."/>
            <person name="Cao Y."/>
            <person name="Lipzen A."/>
            <person name="Daum C."/>
            <person name="Hundley H."/>
            <person name="Pangilinan J."/>
            <person name="Johnson J."/>
            <person name="Barry K."/>
            <person name="LaButti K."/>
            <person name="Ng V."/>
            <person name="Ahrendt S."/>
            <person name="Min B."/>
            <person name="Choi I.G."/>
            <person name="Park H."/>
            <person name="Plett J.M."/>
            <person name="Magnuson J."/>
            <person name="Spatafora J.W."/>
            <person name="Nagy L.G."/>
            <person name="Henrissat B."/>
            <person name="Grigoriev I.V."/>
            <person name="Yang Z.L."/>
            <person name="Xu J."/>
            <person name="Martin F.M."/>
        </authorList>
    </citation>
    <scope>NUCLEOTIDE SEQUENCE</scope>
    <source>
        <strain evidence="1">KUC20120723A-06</strain>
    </source>
</reference>
<accession>A0ACB8BPP6</accession>
<organism evidence="1 2">
    <name type="scientific">Leucogyrophana mollusca</name>
    <dbReference type="NCBI Taxonomy" id="85980"/>
    <lineage>
        <taxon>Eukaryota</taxon>
        <taxon>Fungi</taxon>
        <taxon>Dikarya</taxon>
        <taxon>Basidiomycota</taxon>
        <taxon>Agaricomycotina</taxon>
        <taxon>Agaricomycetes</taxon>
        <taxon>Agaricomycetidae</taxon>
        <taxon>Boletales</taxon>
        <taxon>Boletales incertae sedis</taxon>
        <taxon>Leucogyrophana</taxon>
    </lineage>
</organism>
<dbReference type="Proteomes" id="UP000790709">
    <property type="component" value="Unassembled WGS sequence"/>
</dbReference>
<evidence type="ECO:0000313" key="1">
    <source>
        <dbReference type="EMBL" id="KAH7927226.1"/>
    </source>
</evidence>
<dbReference type="EMBL" id="MU266370">
    <property type="protein sequence ID" value="KAH7927226.1"/>
    <property type="molecule type" value="Genomic_DNA"/>
</dbReference>
<comment type="caution">
    <text evidence="1">The sequence shown here is derived from an EMBL/GenBank/DDBJ whole genome shotgun (WGS) entry which is preliminary data.</text>
</comment>
<sequence length="404" mass="44152">MISTLRTRHLFFALNRQLLGLTLGQGQVHNFATSSITSGNRAIVYTSNGDPSSVLYAQTFPNLPPPPPNTVNVKFLLSPINPADINVIEGVYPTKPVPSHSLSTSGKGSKDSSLFVGGNEGLAEVVDVGPGITGLQQRDWVVMTKPQSGTWISSKNVSAQDILKVPRSGLSEAQAATMTVNPPTAYNMLHDYVELGEGDWVVQNGANSAVGQAVIQIAAAKGLQTINFVRQRDQIDHLKEHLLGLGATHVVTYEELCGKSFRDKVKEWTGGKNIRLGLNCVSGKTTTFMARLLGQDAHLVSYGAMSKEPLSLPTSLFIFKNLTCHGFWQSRWYLRRTPKERERLFKTLASLMCNGKLKGPEHEVLVVSGTDEDNQASLKIRDTMARLARGKFGKKLLLKIEETL</sequence>